<name>A0ABM4CRL9_HYDVU</name>
<feature type="signal peptide" evidence="6">
    <location>
        <begin position="1"/>
        <end position="24"/>
    </location>
</feature>
<reference evidence="8" key="1">
    <citation type="submission" date="2025-08" db="UniProtKB">
        <authorList>
            <consortium name="RefSeq"/>
        </authorList>
    </citation>
    <scope>IDENTIFICATION</scope>
</reference>
<evidence type="ECO:0000256" key="5">
    <source>
        <dbReference type="ARBA" id="ARBA00023157"/>
    </source>
</evidence>
<gene>
    <name evidence="8" type="primary">LOC136086175</name>
</gene>
<keyword evidence="5" id="KW-1015">Disulfide bond</keyword>
<dbReference type="RefSeq" id="XP_065664527.1">
    <property type="nucleotide sequence ID" value="XM_065808455.1"/>
</dbReference>
<dbReference type="Proteomes" id="UP001652625">
    <property type="component" value="Chromosome 10"/>
</dbReference>
<keyword evidence="4" id="KW-0677">Repeat</keyword>
<dbReference type="InterPro" id="IPR036383">
    <property type="entry name" value="TSP1_rpt_sf"/>
</dbReference>
<evidence type="ECO:0000256" key="3">
    <source>
        <dbReference type="ARBA" id="ARBA00022729"/>
    </source>
</evidence>
<dbReference type="SUPFAM" id="SSF82895">
    <property type="entry name" value="TSP-1 type 1 repeat"/>
    <property type="match status" value="7"/>
</dbReference>
<keyword evidence="2" id="KW-0964">Secreted</keyword>
<protein>
    <submittedName>
        <fullName evidence="8">Properdin-like</fullName>
    </submittedName>
</protein>
<keyword evidence="7" id="KW-1185">Reference proteome</keyword>
<dbReference type="PANTHER" id="PTHR22906">
    <property type="entry name" value="PROPERDIN"/>
    <property type="match status" value="1"/>
</dbReference>
<sequence>MKYLIGFYFTFLLTPSIDVSGVLSDWSAWGACSASCQLDYTVPTQIRTRTCLGASLGGNCDNQALNQSKNCNAQVYCPGTISDWSSWGTCSSICNNLVNVPFQTRNRLCIDFSTWDPVYSGCPGITTSDQQTCNVNVGCSGSYGAWSAWSSCSETCQSNPAANPFQTQTRQCLGATLGSICAGPSSQTITCNSGVPCPGVLSGWSAWGACSVSCQLNYAVPTHTSTRTCLGASLGGNCNSQALTQTKNCNAEIRCPGTISDWSSWGACSSTCNNLAKIPFQTRSRSCIGYSTWDPTYMGCPGITVSDQQPCNENVGCSGSYGAWSAWSSCSETCQSNPAATPFQTQTRPCLGATFGGSCAGPSSQTMACNSGVSCPGVLSEWSTWGECSASCQLDYNFATQTSTRTCLRATFGGNCNGQTLTQIKNCNARVYCPGTMSDWSPWGACSSECNNLVNIPFQTRSRSCISYSTWDPKYTGCPGITTSDQQTCNVNVDCSGGRPSILFEGASVRTKDRIIKELLSKYNLNELLYAASKSLKRDKWFIEAKVVSDYSAEVPLQALLFHTASRICSAYSVVLNSPVLKDCTKLFIIYKAGFDGAT</sequence>
<dbReference type="SMART" id="SM00209">
    <property type="entry name" value="TSP1"/>
    <property type="match status" value="8"/>
</dbReference>
<feature type="chain" id="PRO_5047474399" evidence="6">
    <location>
        <begin position="25"/>
        <end position="599"/>
    </location>
</feature>
<organism evidence="7 8">
    <name type="scientific">Hydra vulgaris</name>
    <name type="common">Hydra</name>
    <name type="synonym">Hydra attenuata</name>
    <dbReference type="NCBI Taxonomy" id="6087"/>
    <lineage>
        <taxon>Eukaryota</taxon>
        <taxon>Metazoa</taxon>
        <taxon>Cnidaria</taxon>
        <taxon>Hydrozoa</taxon>
        <taxon>Hydroidolina</taxon>
        <taxon>Anthoathecata</taxon>
        <taxon>Aplanulata</taxon>
        <taxon>Hydridae</taxon>
        <taxon>Hydra</taxon>
    </lineage>
</organism>
<proteinExistence type="predicted"/>
<dbReference type="PROSITE" id="PS50092">
    <property type="entry name" value="TSP1"/>
    <property type="match status" value="7"/>
</dbReference>
<dbReference type="InterPro" id="IPR052065">
    <property type="entry name" value="Compl_asym_regulator"/>
</dbReference>
<dbReference type="GeneID" id="136086175"/>
<dbReference type="InterPro" id="IPR000884">
    <property type="entry name" value="TSP1_rpt"/>
</dbReference>
<accession>A0ABM4CRL9</accession>
<evidence type="ECO:0000313" key="8">
    <source>
        <dbReference type="RefSeq" id="XP_065664527.1"/>
    </source>
</evidence>
<evidence type="ECO:0000313" key="7">
    <source>
        <dbReference type="Proteomes" id="UP001652625"/>
    </source>
</evidence>
<evidence type="ECO:0000256" key="1">
    <source>
        <dbReference type="ARBA" id="ARBA00004613"/>
    </source>
</evidence>
<comment type="subcellular location">
    <subcellularLocation>
        <location evidence="1">Secreted</location>
    </subcellularLocation>
</comment>
<evidence type="ECO:0000256" key="6">
    <source>
        <dbReference type="SAM" id="SignalP"/>
    </source>
</evidence>
<dbReference type="PANTHER" id="PTHR22906:SF43">
    <property type="entry name" value="PROPERDIN"/>
    <property type="match status" value="1"/>
</dbReference>
<evidence type="ECO:0000256" key="2">
    <source>
        <dbReference type="ARBA" id="ARBA00022525"/>
    </source>
</evidence>
<dbReference type="Gene3D" id="2.20.100.10">
    <property type="entry name" value="Thrombospondin type-1 (TSP1) repeat"/>
    <property type="match status" value="8"/>
</dbReference>
<keyword evidence="3 6" id="KW-0732">Signal</keyword>
<dbReference type="Pfam" id="PF00090">
    <property type="entry name" value="TSP_1"/>
    <property type="match status" value="4"/>
</dbReference>
<evidence type="ECO:0000256" key="4">
    <source>
        <dbReference type="ARBA" id="ARBA00022737"/>
    </source>
</evidence>